<reference evidence="2 3" key="1">
    <citation type="journal article" date="2007" name="Nature">
        <title>Evolution of genes and genomes on the Drosophila phylogeny.</title>
        <authorList>
            <consortium name="Drosophila 12 Genomes Consortium"/>
            <person name="Clark A.G."/>
            <person name="Eisen M.B."/>
            <person name="Smith D.R."/>
            <person name="Bergman C.M."/>
            <person name="Oliver B."/>
            <person name="Markow T.A."/>
            <person name="Kaufman T.C."/>
            <person name="Kellis M."/>
            <person name="Gelbart W."/>
            <person name="Iyer V.N."/>
            <person name="Pollard D.A."/>
            <person name="Sackton T.B."/>
            <person name="Larracuente A.M."/>
            <person name="Singh N.D."/>
            <person name="Abad J.P."/>
            <person name="Abt D.N."/>
            <person name="Adryan B."/>
            <person name="Aguade M."/>
            <person name="Akashi H."/>
            <person name="Anderson W.W."/>
            <person name="Aquadro C.F."/>
            <person name="Ardell D.H."/>
            <person name="Arguello R."/>
            <person name="Artieri C.G."/>
            <person name="Barbash D.A."/>
            <person name="Barker D."/>
            <person name="Barsanti P."/>
            <person name="Batterham P."/>
            <person name="Batzoglou S."/>
            <person name="Begun D."/>
            <person name="Bhutkar A."/>
            <person name="Blanco E."/>
            <person name="Bosak S.A."/>
            <person name="Bradley R.K."/>
            <person name="Brand A.D."/>
            <person name="Brent M.R."/>
            <person name="Brooks A.N."/>
            <person name="Brown R.H."/>
            <person name="Butlin R.K."/>
            <person name="Caggese C."/>
            <person name="Calvi B.R."/>
            <person name="Bernardo de Carvalho A."/>
            <person name="Caspi A."/>
            <person name="Castrezana S."/>
            <person name="Celniker S.E."/>
            <person name="Chang J.L."/>
            <person name="Chapple C."/>
            <person name="Chatterji S."/>
            <person name="Chinwalla A."/>
            <person name="Civetta A."/>
            <person name="Clifton S.W."/>
            <person name="Comeron J.M."/>
            <person name="Costello J.C."/>
            <person name="Coyne J.A."/>
            <person name="Daub J."/>
            <person name="David R.G."/>
            <person name="Delcher A.L."/>
            <person name="Delehaunty K."/>
            <person name="Do C.B."/>
            <person name="Ebling H."/>
            <person name="Edwards K."/>
            <person name="Eickbush T."/>
            <person name="Evans J.D."/>
            <person name="Filipski A."/>
            <person name="Findeiss S."/>
            <person name="Freyhult E."/>
            <person name="Fulton L."/>
            <person name="Fulton R."/>
            <person name="Garcia A.C."/>
            <person name="Gardiner A."/>
            <person name="Garfield D.A."/>
            <person name="Garvin B.E."/>
            <person name="Gibson G."/>
            <person name="Gilbert D."/>
            <person name="Gnerre S."/>
            <person name="Godfrey J."/>
            <person name="Good R."/>
            <person name="Gotea V."/>
            <person name="Gravely B."/>
            <person name="Greenberg A.J."/>
            <person name="Griffiths-Jones S."/>
            <person name="Gross S."/>
            <person name="Guigo R."/>
            <person name="Gustafson E.A."/>
            <person name="Haerty W."/>
            <person name="Hahn M.W."/>
            <person name="Halligan D.L."/>
            <person name="Halpern A.L."/>
            <person name="Halter G.M."/>
            <person name="Han M.V."/>
            <person name="Heger A."/>
            <person name="Hillier L."/>
            <person name="Hinrichs A.S."/>
            <person name="Holmes I."/>
            <person name="Hoskins R.A."/>
            <person name="Hubisz M.J."/>
            <person name="Hultmark D."/>
            <person name="Huntley M.A."/>
            <person name="Jaffe D.B."/>
            <person name="Jagadeeshan S."/>
            <person name="Jeck W.R."/>
            <person name="Johnson J."/>
            <person name="Jones C.D."/>
            <person name="Jordan W.C."/>
            <person name="Karpen G.H."/>
            <person name="Kataoka E."/>
            <person name="Keightley P.D."/>
            <person name="Kheradpour P."/>
            <person name="Kirkness E.F."/>
            <person name="Koerich L.B."/>
            <person name="Kristiansen K."/>
            <person name="Kudrna D."/>
            <person name="Kulathinal R.J."/>
            <person name="Kumar S."/>
            <person name="Kwok R."/>
            <person name="Lander E."/>
            <person name="Langley C.H."/>
            <person name="Lapoint R."/>
            <person name="Lazzaro B.P."/>
            <person name="Lee S.J."/>
            <person name="Levesque L."/>
            <person name="Li R."/>
            <person name="Lin C.F."/>
            <person name="Lin M.F."/>
            <person name="Lindblad-Toh K."/>
            <person name="Llopart A."/>
            <person name="Long M."/>
            <person name="Low L."/>
            <person name="Lozovsky E."/>
            <person name="Lu J."/>
            <person name="Luo M."/>
            <person name="Machado C.A."/>
            <person name="Makalowski W."/>
            <person name="Marzo M."/>
            <person name="Matsuda M."/>
            <person name="Matzkin L."/>
            <person name="McAllister B."/>
            <person name="McBride C.S."/>
            <person name="McKernan B."/>
            <person name="McKernan K."/>
            <person name="Mendez-Lago M."/>
            <person name="Minx P."/>
            <person name="Mollenhauer M.U."/>
            <person name="Montooth K."/>
            <person name="Mount S.M."/>
            <person name="Mu X."/>
            <person name="Myers E."/>
            <person name="Negre B."/>
            <person name="Newfeld S."/>
            <person name="Nielsen R."/>
            <person name="Noor M.A."/>
            <person name="O'Grady P."/>
            <person name="Pachter L."/>
            <person name="Papaceit M."/>
            <person name="Parisi M.J."/>
            <person name="Parisi M."/>
            <person name="Parts L."/>
            <person name="Pedersen J.S."/>
            <person name="Pesole G."/>
            <person name="Phillippy A.M."/>
            <person name="Ponting C.P."/>
            <person name="Pop M."/>
            <person name="Porcelli D."/>
            <person name="Powell J.R."/>
            <person name="Prohaska S."/>
            <person name="Pruitt K."/>
            <person name="Puig M."/>
            <person name="Quesneville H."/>
            <person name="Ram K.R."/>
            <person name="Rand D."/>
            <person name="Rasmussen M.D."/>
            <person name="Reed L.K."/>
            <person name="Reenan R."/>
            <person name="Reily A."/>
            <person name="Remington K.A."/>
            <person name="Rieger T.T."/>
            <person name="Ritchie M.G."/>
            <person name="Robin C."/>
            <person name="Rogers Y.H."/>
            <person name="Rohde C."/>
            <person name="Rozas J."/>
            <person name="Rubenfield M.J."/>
            <person name="Ruiz A."/>
            <person name="Russo S."/>
            <person name="Salzberg S.L."/>
            <person name="Sanchez-Gracia A."/>
            <person name="Saranga D.J."/>
            <person name="Sato H."/>
            <person name="Schaeffer S.W."/>
            <person name="Schatz M.C."/>
            <person name="Schlenke T."/>
            <person name="Schwartz R."/>
            <person name="Segarra C."/>
            <person name="Singh R.S."/>
            <person name="Sirot L."/>
            <person name="Sirota M."/>
            <person name="Sisneros N.B."/>
            <person name="Smith C.D."/>
            <person name="Smith T.F."/>
            <person name="Spieth J."/>
            <person name="Stage D.E."/>
            <person name="Stark A."/>
            <person name="Stephan W."/>
            <person name="Strausberg R.L."/>
            <person name="Strempel S."/>
            <person name="Sturgill D."/>
            <person name="Sutton G."/>
            <person name="Sutton G.G."/>
            <person name="Tao W."/>
            <person name="Teichmann S."/>
            <person name="Tobari Y.N."/>
            <person name="Tomimura Y."/>
            <person name="Tsolas J.M."/>
            <person name="Valente V.L."/>
            <person name="Venter E."/>
            <person name="Venter J.C."/>
            <person name="Vicario S."/>
            <person name="Vieira F.G."/>
            <person name="Vilella A.J."/>
            <person name="Villasante A."/>
            <person name="Walenz B."/>
            <person name="Wang J."/>
            <person name="Wasserman M."/>
            <person name="Watts T."/>
            <person name="Wilson D."/>
            <person name="Wilson R.K."/>
            <person name="Wing R.A."/>
            <person name="Wolfner M.F."/>
            <person name="Wong A."/>
            <person name="Wong G.K."/>
            <person name="Wu C.I."/>
            <person name="Wu G."/>
            <person name="Yamamoto D."/>
            <person name="Yang H.P."/>
            <person name="Yang S.P."/>
            <person name="Yorke J.A."/>
            <person name="Yoshida K."/>
            <person name="Zdobnov E."/>
            <person name="Zhang P."/>
            <person name="Zhang Y."/>
            <person name="Zimin A.V."/>
            <person name="Baldwin J."/>
            <person name="Abdouelleil A."/>
            <person name="Abdulkadir J."/>
            <person name="Abebe A."/>
            <person name="Abera B."/>
            <person name="Abreu J."/>
            <person name="Acer S.C."/>
            <person name="Aftuck L."/>
            <person name="Alexander A."/>
            <person name="An P."/>
            <person name="Anderson E."/>
            <person name="Anderson S."/>
            <person name="Arachi H."/>
            <person name="Azer M."/>
            <person name="Bachantsang P."/>
            <person name="Barry A."/>
            <person name="Bayul T."/>
            <person name="Berlin A."/>
            <person name="Bessette D."/>
            <person name="Bloom T."/>
            <person name="Blye J."/>
            <person name="Boguslavskiy L."/>
            <person name="Bonnet C."/>
            <person name="Boukhgalter B."/>
            <person name="Bourzgui I."/>
            <person name="Brown A."/>
            <person name="Cahill P."/>
            <person name="Channer S."/>
            <person name="Cheshatsang Y."/>
            <person name="Chuda L."/>
            <person name="Citroen M."/>
            <person name="Collymore A."/>
            <person name="Cooke P."/>
            <person name="Costello M."/>
            <person name="D'Aco K."/>
            <person name="Daza R."/>
            <person name="De Haan G."/>
            <person name="DeGray S."/>
            <person name="DeMaso C."/>
            <person name="Dhargay N."/>
            <person name="Dooley K."/>
            <person name="Dooley E."/>
            <person name="Doricent M."/>
            <person name="Dorje P."/>
            <person name="Dorjee K."/>
            <person name="Dupes A."/>
            <person name="Elong R."/>
            <person name="Falk J."/>
            <person name="Farina A."/>
            <person name="Faro S."/>
            <person name="Ferguson D."/>
            <person name="Fisher S."/>
            <person name="Foley C.D."/>
            <person name="Franke A."/>
            <person name="Friedrich D."/>
            <person name="Gadbois L."/>
            <person name="Gearin G."/>
            <person name="Gearin C.R."/>
            <person name="Giannoukos G."/>
            <person name="Goode T."/>
            <person name="Graham J."/>
            <person name="Grandbois E."/>
            <person name="Grewal S."/>
            <person name="Gyaltsen K."/>
            <person name="Hafez N."/>
            <person name="Hagos B."/>
            <person name="Hall J."/>
            <person name="Henson C."/>
            <person name="Hollinger A."/>
            <person name="Honan T."/>
            <person name="Huard M.D."/>
            <person name="Hughes L."/>
            <person name="Hurhula B."/>
            <person name="Husby M.E."/>
            <person name="Kamat A."/>
            <person name="Kanga B."/>
            <person name="Kashin S."/>
            <person name="Khazanovich D."/>
            <person name="Kisner P."/>
            <person name="Lance K."/>
            <person name="Lara M."/>
            <person name="Lee W."/>
            <person name="Lennon N."/>
            <person name="Letendre F."/>
            <person name="LeVine R."/>
            <person name="Lipovsky A."/>
            <person name="Liu X."/>
            <person name="Liu J."/>
            <person name="Liu S."/>
            <person name="Lokyitsang T."/>
            <person name="Lokyitsang Y."/>
            <person name="Lubonja R."/>
            <person name="Lui A."/>
            <person name="MacDonald P."/>
            <person name="Magnisalis V."/>
            <person name="Maru K."/>
            <person name="Matthews C."/>
            <person name="McCusker W."/>
            <person name="McDonough S."/>
            <person name="Mehta T."/>
            <person name="Meldrim J."/>
            <person name="Meneus L."/>
            <person name="Mihai O."/>
            <person name="Mihalev A."/>
            <person name="Mihova T."/>
            <person name="Mittelman R."/>
            <person name="Mlenga V."/>
            <person name="Montmayeur A."/>
            <person name="Mulrain L."/>
            <person name="Navidi A."/>
            <person name="Naylor J."/>
            <person name="Negash T."/>
            <person name="Nguyen T."/>
            <person name="Nguyen N."/>
            <person name="Nicol R."/>
            <person name="Norbu C."/>
            <person name="Norbu N."/>
            <person name="Novod N."/>
            <person name="O'Neill B."/>
            <person name="Osman S."/>
            <person name="Markiewicz E."/>
            <person name="Oyono O.L."/>
            <person name="Patti C."/>
            <person name="Phunkhang P."/>
            <person name="Pierre F."/>
            <person name="Priest M."/>
            <person name="Raghuraman S."/>
            <person name="Rege F."/>
            <person name="Reyes R."/>
            <person name="Rise C."/>
            <person name="Rogov P."/>
            <person name="Ross K."/>
            <person name="Ryan E."/>
            <person name="Settipalli S."/>
            <person name="Shea T."/>
            <person name="Sherpa N."/>
            <person name="Shi L."/>
            <person name="Shih D."/>
            <person name="Sparrow T."/>
            <person name="Spaulding J."/>
            <person name="Stalker J."/>
            <person name="Stange-Thomann N."/>
            <person name="Stavropoulos S."/>
            <person name="Stone C."/>
            <person name="Strader C."/>
            <person name="Tesfaye S."/>
            <person name="Thomson T."/>
            <person name="Thoulutsang Y."/>
            <person name="Thoulutsang D."/>
            <person name="Topham K."/>
            <person name="Topping I."/>
            <person name="Tsamla T."/>
            <person name="Vassiliev H."/>
            <person name="Vo A."/>
            <person name="Wangchuk T."/>
            <person name="Wangdi T."/>
            <person name="Weiand M."/>
            <person name="Wilkinson J."/>
            <person name="Wilson A."/>
            <person name="Yadav S."/>
            <person name="Young G."/>
            <person name="Yu Q."/>
            <person name="Zembek L."/>
            <person name="Zhong D."/>
            <person name="Zimmer A."/>
            <person name="Zwirko Z."/>
            <person name="Jaffe D.B."/>
            <person name="Alvarez P."/>
            <person name="Brockman W."/>
            <person name="Butler J."/>
            <person name="Chin C."/>
            <person name="Gnerre S."/>
            <person name="Grabherr M."/>
            <person name="Kleber M."/>
            <person name="Mauceli E."/>
            <person name="MacCallum I."/>
        </authorList>
    </citation>
    <scope>NUCLEOTIDE SEQUENCE [LARGE SCALE GENOMIC DNA]</scope>
    <source>
        <strain evidence="3">Tai18E2 / Tucson 14021-0261.01</strain>
    </source>
</reference>
<name>B4P1E5_DROYA</name>
<gene>
    <name evidence="2" type="primary">Dyak\GE24202</name>
    <name evidence="2" type="synonym">dyak_GLEANR_792</name>
    <name evidence="2" type="synonym">GE24202</name>
    <name evidence="2" type="ORF">Dyak_GE24202</name>
</gene>
<dbReference type="EMBL" id="CM000157">
    <property type="protein sequence ID" value="EDW89147.1"/>
    <property type="molecule type" value="Genomic_DNA"/>
</dbReference>
<evidence type="ECO:0008006" key="4">
    <source>
        <dbReference type="Google" id="ProtNLM"/>
    </source>
</evidence>
<organism evidence="2 3">
    <name type="scientific">Drosophila yakuba</name>
    <name type="common">Fruit fly</name>
    <dbReference type="NCBI Taxonomy" id="7245"/>
    <lineage>
        <taxon>Eukaryota</taxon>
        <taxon>Metazoa</taxon>
        <taxon>Ecdysozoa</taxon>
        <taxon>Arthropoda</taxon>
        <taxon>Hexapoda</taxon>
        <taxon>Insecta</taxon>
        <taxon>Pterygota</taxon>
        <taxon>Neoptera</taxon>
        <taxon>Endopterygota</taxon>
        <taxon>Diptera</taxon>
        <taxon>Brachycera</taxon>
        <taxon>Muscomorpha</taxon>
        <taxon>Ephydroidea</taxon>
        <taxon>Drosophilidae</taxon>
        <taxon>Drosophila</taxon>
        <taxon>Sophophora</taxon>
    </lineage>
</organism>
<evidence type="ECO:0000313" key="3">
    <source>
        <dbReference type="Proteomes" id="UP000002282"/>
    </source>
</evidence>
<reference evidence="2 3" key="2">
    <citation type="journal article" date="2007" name="PLoS Biol.">
        <title>Principles of genome evolution in the Drosophila melanogaster species group.</title>
        <authorList>
            <person name="Ranz J.M."/>
            <person name="Maurin D."/>
            <person name="Chan Y.S."/>
            <person name="von Grotthuss M."/>
            <person name="Hillier L.W."/>
            <person name="Roote J."/>
            <person name="Ashburner M."/>
            <person name="Bergman C.M."/>
        </authorList>
    </citation>
    <scope>NUCLEOTIDE SEQUENCE [LARGE SCALE GENOMIC DNA]</scope>
    <source>
        <strain evidence="3">Tai18E2 / Tucson 14021-0261.01</strain>
    </source>
</reference>
<keyword evidence="3" id="KW-1185">Reference proteome</keyword>
<feature type="chain" id="PRO_5002820896" description="Seminal fluid protein" evidence="1">
    <location>
        <begin position="25"/>
        <end position="97"/>
    </location>
</feature>
<protein>
    <recommendedName>
        <fullName evidence="4">Seminal fluid protein</fullName>
    </recommendedName>
</protein>
<proteinExistence type="predicted"/>
<sequence length="97" mass="10835">MKNLLAAFLVVALVALPQLPGVTAPSVELLSHCIACQDEFRGKLVCAFINGCYLDIEYCSMLVFNCGRQQHHKHLFLVVNEGKCQPTRGFKCETMDF</sequence>
<dbReference type="OMA" id="VFNCGRQ"/>
<dbReference type="AlphaFoldDB" id="B4P1E5"/>
<dbReference type="PhylomeDB" id="B4P1E5"/>
<dbReference type="HOGENOM" id="CLU_2348941_0_0_1"/>
<evidence type="ECO:0000313" key="2">
    <source>
        <dbReference type="EMBL" id="EDW89147.1"/>
    </source>
</evidence>
<dbReference type="KEGG" id="dya:Dyak_GE24202"/>
<keyword evidence="1" id="KW-0732">Signal</keyword>
<accession>B4P1E5</accession>
<evidence type="ECO:0000256" key="1">
    <source>
        <dbReference type="SAM" id="SignalP"/>
    </source>
</evidence>
<dbReference type="Proteomes" id="UP000002282">
    <property type="component" value="Chromosome 2L"/>
</dbReference>
<dbReference type="OrthoDB" id="7831182at2759"/>
<feature type="signal peptide" evidence="1">
    <location>
        <begin position="1"/>
        <end position="24"/>
    </location>
</feature>